<evidence type="ECO:0000256" key="8">
    <source>
        <dbReference type="RuleBase" id="RU003983"/>
    </source>
</evidence>
<feature type="active site" description="Proton donor" evidence="6">
    <location>
        <position position="351"/>
    </location>
</feature>
<evidence type="ECO:0000256" key="5">
    <source>
        <dbReference type="ARBA" id="ARBA00023049"/>
    </source>
</evidence>
<dbReference type="STRING" id="391009.Tmel_0359"/>
<dbReference type="RefSeq" id="WP_012056590.1">
    <property type="nucleotide sequence ID" value="NC_009616.1"/>
</dbReference>
<dbReference type="Proteomes" id="UP000001110">
    <property type="component" value="Chromosome"/>
</dbReference>
<evidence type="ECO:0000256" key="3">
    <source>
        <dbReference type="ARBA" id="ARBA00022801"/>
    </source>
</evidence>
<feature type="transmembrane region" description="Helical" evidence="9">
    <location>
        <begin position="170"/>
        <end position="194"/>
    </location>
</feature>
<dbReference type="OrthoDB" id="9781930at2"/>
<keyword evidence="9" id="KW-0812">Transmembrane</keyword>
<keyword evidence="9" id="KW-0472">Membrane</keyword>
<dbReference type="CDD" id="cd07343">
    <property type="entry name" value="M48A_Zmpste24p_like"/>
    <property type="match status" value="1"/>
</dbReference>
<keyword evidence="2 7" id="KW-0479">Metal-binding</keyword>
<keyword evidence="4 7" id="KW-0862">Zinc</keyword>
<sequence length="406" mass="48331">MFFYIFLIVFLLNTIWDTVLSIWNVNYSSRKTTVPEVLRDRFSEEYLKNSSMYLKDVTMVNVILNLINTLISLIFIFWGFTYFENFVLKITDSLILQGLFFFGIIWIIYKILSLPTEIYRNFVIEARYGFNTMTPKIFVSDFLKSLLVTAILFIPLISFLLWILETDNNWWWKISIFFVGFQLLMLLIYPLYLAPLFNKFTPLKDEKLKEKIKDILKKASINISEIYVMDASKRTKKKNAFLTGMGKSRRLVLFDTILNYPEEEILAIIAHELGHYKYKHIPKLLGLNLIFYTFVFYLVNLVYNYLAKGNIFNVSQPYSLFVYSFLFIESLIFFMLPLLNYLQRKFEYQADEFSAKVIGSKYMISSLKRIIKENLINLNPLPLYKIWHFNHPSPEERIKKLLQFSE</sequence>
<protein>
    <submittedName>
        <fullName evidence="12">Ste24 endopeptidase</fullName>
        <ecNumber evidence="12">3.4.24.84</ecNumber>
    </submittedName>
</protein>
<evidence type="ECO:0000256" key="6">
    <source>
        <dbReference type="PIRSR" id="PIRSR627057-1"/>
    </source>
</evidence>
<feature type="binding site" evidence="7">
    <location>
        <position position="275"/>
    </location>
    <ligand>
        <name>Zn(2+)</name>
        <dbReference type="ChEBI" id="CHEBI:29105"/>
        <note>catalytic</note>
    </ligand>
</feature>
<feature type="transmembrane region" description="Helical" evidence="9">
    <location>
        <begin position="62"/>
        <end position="82"/>
    </location>
</feature>
<dbReference type="EMBL" id="CP000716">
    <property type="protein sequence ID" value="ABR30229.1"/>
    <property type="molecule type" value="Genomic_DNA"/>
</dbReference>
<reference evidence="12 13" key="2">
    <citation type="journal article" date="2009" name="Proc. Natl. Acad. Sci. U.S.A.">
        <title>On the chimeric nature, thermophilic origin, and phylogenetic placement of the Thermotogales.</title>
        <authorList>
            <person name="Zhaxybayeva O."/>
            <person name="Swithers K.S."/>
            <person name="Lapierre P."/>
            <person name="Fournier G.P."/>
            <person name="Bickhart D.M."/>
            <person name="DeBoy R.T."/>
            <person name="Nelson K.E."/>
            <person name="Nesbo C.L."/>
            <person name="Doolittle W.F."/>
            <person name="Gogarten J.P."/>
            <person name="Noll K.M."/>
        </authorList>
    </citation>
    <scope>NUCLEOTIDE SEQUENCE [LARGE SCALE GENOMIC DNA]</scope>
    <source>
        <strain evidence="13">DSM 12029 / CIP 104789 / BI429</strain>
    </source>
</reference>
<feature type="transmembrane region" description="Helical" evidence="9">
    <location>
        <begin position="94"/>
        <end position="112"/>
    </location>
</feature>
<keyword evidence="3 8" id="KW-0378">Hydrolase</keyword>
<dbReference type="InterPro" id="IPR001915">
    <property type="entry name" value="Peptidase_M48"/>
</dbReference>
<accession>A6LJX8</accession>
<evidence type="ECO:0000256" key="1">
    <source>
        <dbReference type="ARBA" id="ARBA00022670"/>
    </source>
</evidence>
<feature type="binding site" evidence="7">
    <location>
        <position position="347"/>
    </location>
    <ligand>
        <name>Zn(2+)</name>
        <dbReference type="ChEBI" id="CHEBI:29105"/>
        <note>catalytic</note>
    </ligand>
</feature>
<dbReference type="GO" id="GO:0046872">
    <property type="term" value="F:metal ion binding"/>
    <property type="evidence" value="ECO:0007669"/>
    <property type="project" value="UniProtKB-KW"/>
</dbReference>
<name>A6LJX8_THEM4</name>
<proteinExistence type="inferred from homology"/>
<evidence type="ECO:0000256" key="7">
    <source>
        <dbReference type="PIRSR" id="PIRSR627057-2"/>
    </source>
</evidence>
<dbReference type="Pfam" id="PF01435">
    <property type="entry name" value="Peptidase_M48"/>
    <property type="match status" value="1"/>
</dbReference>
<dbReference type="eggNOG" id="COG0501">
    <property type="taxonomic scope" value="Bacteria"/>
</dbReference>
<keyword evidence="5 8" id="KW-0482">Metalloprotease</keyword>
<dbReference type="PANTHER" id="PTHR10120">
    <property type="entry name" value="CAAX PRENYL PROTEASE 1"/>
    <property type="match status" value="1"/>
</dbReference>
<evidence type="ECO:0000259" key="10">
    <source>
        <dbReference type="Pfam" id="PF01435"/>
    </source>
</evidence>
<feature type="transmembrane region" description="Helical" evidence="9">
    <location>
        <begin position="142"/>
        <end position="164"/>
    </location>
</feature>
<feature type="binding site" evidence="7">
    <location>
        <position position="271"/>
    </location>
    <ligand>
        <name>Zn(2+)</name>
        <dbReference type="ChEBI" id="CHEBI:29105"/>
        <note>catalytic</note>
    </ligand>
</feature>
<feature type="domain" description="Peptidase M48" evidence="10">
    <location>
        <begin position="202"/>
        <end position="402"/>
    </location>
</feature>
<feature type="transmembrane region" description="Helical" evidence="9">
    <location>
        <begin position="318"/>
        <end position="339"/>
    </location>
</feature>
<dbReference type="InterPro" id="IPR032456">
    <property type="entry name" value="Peptidase_M48_N"/>
</dbReference>
<evidence type="ECO:0000256" key="4">
    <source>
        <dbReference type="ARBA" id="ARBA00022833"/>
    </source>
</evidence>
<keyword evidence="1 8" id="KW-0645">Protease</keyword>
<keyword evidence="9" id="KW-1133">Transmembrane helix</keyword>
<dbReference type="Gene3D" id="3.30.2010.10">
    <property type="entry name" value="Metalloproteases ('zincins'), catalytic domain"/>
    <property type="match status" value="1"/>
</dbReference>
<dbReference type="GO" id="GO:0004222">
    <property type="term" value="F:metalloendopeptidase activity"/>
    <property type="evidence" value="ECO:0007669"/>
    <property type="project" value="InterPro"/>
</dbReference>
<reference evidence="12 13" key="1">
    <citation type="submission" date="2007-05" db="EMBL/GenBank/DDBJ databases">
        <title>Complete sequence of Thermosipho melanesiensis BI429.</title>
        <authorList>
            <consortium name="US DOE Joint Genome Institute"/>
            <person name="Copeland A."/>
            <person name="Lucas S."/>
            <person name="Lapidus A."/>
            <person name="Barry K."/>
            <person name="Glavina del Rio T."/>
            <person name="Dalin E."/>
            <person name="Tice H."/>
            <person name="Pitluck S."/>
            <person name="Chertkov O."/>
            <person name="Brettin T."/>
            <person name="Bruce D."/>
            <person name="Detter J.C."/>
            <person name="Han C."/>
            <person name="Schmutz J."/>
            <person name="Larimer F."/>
            <person name="Land M."/>
            <person name="Hauser L."/>
            <person name="Kyrpides N."/>
            <person name="Mikhailova N."/>
            <person name="Nelson K."/>
            <person name="Gogarten J.P."/>
            <person name="Noll K."/>
            <person name="Richardson P."/>
        </authorList>
    </citation>
    <scope>NUCLEOTIDE SEQUENCE [LARGE SCALE GENOMIC DNA]</scope>
    <source>
        <strain evidence="13">DSM 12029 / CIP 104789 / BI429</strain>
    </source>
</reference>
<dbReference type="HOGENOM" id="CLU_025947_1_0_0"/>
<gene>
    <name evidence="12" type="ordered locus">Tmel_0359</name>
</gene>
<dbReference type="InterPro" id="IPR027057">
    <property type="entry name" value="CAXX_Prtase_1"/>
</dbReference>
<dbReference type="Pfam" id="PF16491">
    <property type="entry name" value="Peptidase_M48_N"/>
    <property type="match status" value="1"/>
</dbReference>
<evidence type="ECO:0000313" key="12">
    <source>
        <dbReference type="EMBL" id="ABR30229.1"/>
    </source>
</evidence>
<evidence type="ECO:0000256" key="9">
    <source>
        <dbReference type="SAM" id="Phobius"/>
    </source>
</evidence>
<dbReference type="GO" id="GO:0071586">
    <property type="term" value="P:CAAX-box protein processing"/>
    <property type="evidence" value="ECO:0007669"/>
    <property type="project" value="InterPro"/>
</dbReference>
<comment type="cofactor">
    <cofactor evidence="7 8">
        <name>Zn(2+)</name>
        <dbReference type="ChEBI" id="CHEBI:29105"/>
    </cofactor>
    <text evidence="7 8">Binds 1 zinc ion per subunit.</text>
</comment>
<feature type="transmembrane region" description="Helical" evidence="9">
    <location>
        <begin position="6"/>
        <end position="25"/>
    </location>
</feature>
<dbReference type="AlphaFoldDB" id="A6LJX8"/>
<dbReference type="KEGG" id="tme:Tmel_0359"/>
<dbReference type="EC" id="3.4.24.84" evidence="12"/>
<dbReference type="FunFam" id="3.30.2010.10:FF:000010">
    <property type="entry name" value="M48 family peptidase"/>
    <property type="match status" value="1"/>
</dbReference>
<evidence type="ECO:0000313" key="13">
    <source>
        <dbReference type="Proteomes" id="UP000001110"/>
    </source>
</evidence>
<feature type="transmembrane region" description="Helical" evidence="9">
    <location>
        <begin position="284"/>
        <end position="306"/>
    </location>
</feature>
<organism evidence="12 13">
    <name type="scientific">Thermosipho melanesiensis (strain DSM 12029 / CIP 104789 / BI429)</name>
    <dbReference type="NCBI Taxonomy" id="391009"/>
    <lineage>
        <taxon>Bacteria</taxon>
        <taxon>Thermotogati</taxon>
        <taxon>Thermotogota</taxon>
        <taxon>Thermotogae</taxon>
        <taxon>Thermotogales</taxon>
        <taxon>Fervidobacteriaceae</taxon>
        <taxon>Thermosipho</taxon>
    </lineage>
</organism>
<feature type="active site" evidence="6">
    <location>
        <position position="272"/>
    </location>
</feature>
<feature type="domain" description="CAAX prenyl protease 1 N-terminal" evidence="11">
    <location>
        <begin position="29"/>
        <end position="199"/>
    </location>
</feature>
<evidence type="ECO:0000256" key="2">
    <source>
        <dbReference type="ARBA" id="ARBA00022723"/>
    </source>
</evidence>
<comment type="similarity">
    <text evidence="8">Belongs to the peptidase M48 family.</text>
</comment>
<evidence type="ECO:0000259" key="11">
    <source>
        <dbReference type="Pfam" id="PF16491"/>
    </source>
</evidence>